<dbReference type="Pfam" id="PF00567">
    <property type="entry name" value="TUDOR"/>
    <property type="match status" value="1"/>
</dbReference>
<dbReference type="InterPro" id="IPR002999">
    <property type="entry name" value="Tudor"/>
</dbReference>
<dbReference type="EMBL" id="JAWDEY010000034">
    <property type="protein sequence ID" value="KAK6588315.1"/>
    <property type="molecule type" value="Genomic_DNA"/>
</dbReference>
<organism evidence="2 3">
    <name type="scientific">Cryptosporidium xiaoi</name>
    <dbReference type="NCBI Taxonomy" id="659607"/>
    <lineage>
        <taxon>Eukaryota</taxon>
        <taxon>Sar</taxon>
        <taxon>Alveolata</taxon>
        <taxon>Apicomplexa</taxon>
        <taxon>Conoidasida</taxon>
        <taxon>Coccidia</taxon>
        <taxon>Eucoccidiorida</taxon>
        <taxon>Eimeriorina</taxon>
        <taxon>Cryptosporidiidae</taxon>
        <taxon>Cryptosporidium</taxon>
    </lineage>
</organism>
<sequence>MNELNESYDDLVKRLHANRTQLKYIDDNLTGLKEDDKNYSELSELKNDILEVISLLEDLIEHREKEEKSGIIGRIVEVFYNGNKKYGKIIEYNSTDKDYDNSVSYNVLIFGASNNGEMVKFKECDVRFVPQIKDLKIGAKAQALYEEDGNWYNCVVLDVKSDGYIVKYADYGDDREFVSFSKVRNIAQDKYKVNNISKEFNKNNDFNGNINTITTPGGYKIPENLIIKPTDSDQIKTDKKKKISVIKKQQKNEILENQAKTKQISWKNHINKLQNKSKIT</sequence>
<evidence type="ECO:0000313" key="2">
    <source>
        <dbReference type="EMBL" id="KAK6588315.1"/>
    </source>
</evidence>
<dbReference type="CDD" id="cd20379">
    <property type="entry name" value="Tudor_dTUD-like"/>
    <property type="match status" value="1"/>
</dbReference>
<evidence type="ECO:0000313" key="3">
    <source>
        <dbReference type="Proteomes" id="UP001311799"/>
    </source>
</evidence>
<dbReference type="SUPFAM" id="SSF63748">
    <property type="entry name" value="Tudor/PWWP/MBT"/>
    <property type="match status" value="1"/>
</dbReference>
<reference evidence="2 3" key="1">
    <citation type="submission" date="2023-10" db="EMBL/GenBank/DDBJ databases">
        <title>Comparative genomics analysis reveals potential genetic determinants of host preference in Cryptosporidium xiaoi.</title>
        <authorList>
            <person name="Xiao L."/>
            <person name="Li J."/>
        </authorList>
    </citation>
    <scope>NUCLEOTIDE SEQUENCE [LARGE SCALE GENOMIC DNA]</scope>
    <source>
        <strain evidence="2 3">52996</strain>
    </source>
</reference>
<feature type="domain" description="Tudor" evidence="1">
    <location>
        <begin position="134"/>
        <end position="192"/>
    </location>
</feature>
<dbReference type="PROSITE" id="PS50304">
    <property type="entry name" value="TUDOR"/>
    <property type="match status" value="1"/>
</dbReference>
<dbReference type="Proteomes" id="UP001311799">
    <property type="component" value="Unassembled WGS sequence"/>
</dbReference>
<evidence type="ECO:0000259" key="1">
    <source>
        <dbReference type="PROSITE" id="PS50304"/>
    </source>
</evidence>
<gene>
    <name evidence="2" type="ORF">RS030_6730</name>
</gene>
<dbReference type="Gene3D" id="2.30.30.140">
    <property type="match status" value="1"/>
</dbReference>
<proteinExistence type="predicted"/>
<name>A0AAV9XU87_9CRYT</name>
<dbReference type="SMART" id="SM00333">
    <property type="entry name" value="TUDOR"/>
    <property type="match status" value="1"/>
</dbReference>
<protein>
    <submittedName>
        <fullName evidence="2">30 kDa splicing factor</fullName>
    </submittedName>
</protein>
<comment type="caution">
    <text evidence="2">The sequence shown here is derived from an EMBL/GenBank/DDBJ whole genome shotgun (WGS) entry which is preliminary data.</text>
</comment>
<dbReference type="AlphaFoldDB" id="A0AAV9XU87"/>
<keyword evidence="3" id="KW-1185">Reference proteome</keyword>
<accession>A0AAV9XU87</accession>